<reference evidence="2 3" key="1">
    <citation type="submission" date="2019-02" db="EMBL/GenBank/DDBJ databases">
        <title>Deep-cultivation of Planctomycetes and their phenomic and genomic characterization uncovers novel biology.</title>
        <authorList>
            <person name="Wiegand S."/>
            <person name="Jogler M."/>
            <person name="Boedeker C."/>
            <person name="Pinto D."/>
            <person name="Vollmers J."/>
            <person name="Rivas-Marin E."/>
            <person name="Kohn T."/>
            <person name="Peeters S.H."/>
            <person name="Heuer A."/>
            <person name="Rast P."/>
            <person name="Oberbeckmann S."/>
            <person name="Bunk B."/>
            <person name="Jeske O."/>
            <person name="Meyerdierks A."/>
            <person name="Storesund J.E."/>
            <person name="Kallscheuer N."/>
            <person name="Luecker S."/>
            <person name="Lage O.M."/>
            <person name="Pohl T."/>
            <person name="Merkel B.J."/>
            <person name="Hornburger P."/>
            <person name="Mueller R.-W."/>
            <person name="Bruemmer F."/>
            <person name="Labrenz M."/>
            <person name="Spormann A.M."/>
            <person name="Op den Camp H."/>
            <person name="Overmann J."/>
            <person name="Amann R."/>
            <person name="Jetten M.S.M."/>
            <person name="Mascher T."/>
            <person name="Medema M.H."/>
            <person name="Devos D.P."/>
            <person name="Kaster A.-K."/>
            <person name="Ovreas L."/>
            <person name="Rohde M."/>
            <person name="Galperin M.Y."/>
            <person name="Jogler C."/>
        </authorList>
    </citation>
    <scope>NUCLEOTIDE SEQUENCE [LARGE SCALE GENOMIC DNA]</scope>
    <source>
        <strain evidence="2 3">ETA_A8</strain>
    </source>
</reference>
<gene>
    <name evidence="2" type="ORF">ETAA8_35650</name>
</gene>
<dbReference type="SUPFAM" id="SSF49899">
    <property type="entry name" value="Concanavalin A-like lectins/glucanases"/>
    <property type="match status" value="3"/>
</dbReference>
<dbReference type="PANTHER" id="PTHR42535:SF2">
    <property type="entry name" value="CHROMOSOME UNDETERMINED SCAFFOLD_146, WHOLE GENOME SHOTGUN SEQUENCE"/>
    <property type="match status" value="1"/>
</dbReference>
<evidence type="ECO:0000256" key="1">
    <source>
        <dbReference type="SAM" id="MobiDB-lite"/>
    </source>
</evidence>
<accession>A0A517YDY5</accession>
<name>A0A517YDY5_9BACT</name>
<sequence>MELAHWFRSLTAKRRRPKRRVRAFAERFAAALSIKPLESRFVFDVALPGAITSQLTLQSGNLHLTDVTAGGRNDAFTIQADTTRTVHNYDYYLIHDPTAVFDASGVSGASVSADKHSVEIPLGTITGNLITVDAADGIDSLTIDFSQGNLADAVLFKGGNPTSLPGDSLSLTGGGKFATVSHQFHDATSGFIDVTGNARIDYIGLEPIADNLSATDRVFNFSSGDDEITFEQGAVVSTIDSNLGETVTFLNPTTSLAINAGNSLTENNSLVVRTANPATAAPQFSFAGFTFDQTATPNAAAAIPVGTVNDSPDSYTIGLTPGGPTGAVAFPESNTGFLGNLSIGSQLAGGTTVRAINLPAGNVGTDLRSGVELSWSGPQTLVNADGDDFVVYESSSNPTGPDGFLVQVHVAGGGWTRLRYEPHDSRQNYIGNTGEGAFATAFDLSSFGLSNTDAIDAIRIVSMTSGDRIDPVGAVFEPRAGANVGFGFVIPDDNGATSNIFPDPGPLASFTFFGASTFDPDPLYLGVLHPLTGPTDFQRDEVTITATTIDIESGGVTQPKINYSGVELLAVQTLGGADTITVHLSVDLPDSVVLNGGNPSVGDKVIIMGSSDSDIIELAGDRLDVTGSASIQLQNIESLEINVEGGGADTIRNQPSFRLNGNDAAMHMLGDSSDRYTLKTEAPAATVDADPYSFADVTFDQSVTPDVFYTLPLGQLPGGQGVIINGSPYLTNHVSGFPTDPNLLDDLFFDESLSIGGRLGGDDAALQALRLPTTLATGTDPGATTRGGFELRWSNGRALANTNGMNPDLVIYESGTYNGSLLKGAPEPIMVQVHSVDSNSWSNWVYIPASSFMAYDGGTTGDGTFATLIDLSAFGTGFGLVDAIRFTNLIATDRMQSAVSSLVAPGETAPSSTTLPNPGQLASFMQYGNSTFDPDPLYVGVISTAATQVTIGQNDVVAITPDRVQWIGYHKITYSGLGTVALETFGGSDQISVDASTTTSYEISAGDPAFPTNPGDRVTLDLDGLADSLLTVTGVGSGLITSDATTTITLQGVESLGAVKQPDNSIVTLDMRLTSTLVAGDDAYRLSRNGTALETEINGQLFFRADLDLVNELQFNSPATMTLADLQTLTIDFATGNPIPQGGVFFHGGETGATESQITLENGSFGVVRHDFTSGATGEVLFDASLQVGLSSSLLRYEGVQGEIVDHLATQRREFLWSNAADEIQFTDDHLSLDAHSQTASVAASRTFVTTVFRNPTQSLVVETRGGDDDLFLQTLDDNFTAEVRLDTGTGNDLIQIDSNGTQSGGTVDVFRFPIYISAGGDGADQLIVTDEDDTTGDVFSITDNTIGGGPVPTGAAVDAAGVPSPVVDGVVSPQEWDFAPIAFATGARPAASLQSILHFDFSTGAGTVIPDGSTNANTGYLPQTPAPQFRPNQGKFGGALEFNGTSDYAWFQDPNFNVGDEGTVSFWVKMDTVTRRNQFFEGPGNTGLEFQYRENGGGQFYGSTNRGLVGNSDDFAISSGGQAATAGQWVNLQYTWKKTGATTGEMHVYVNGVETYLSGFDSNIANWSVVASTANAFMTMGRDASTTPGSGSTRYFDGLMDDVAWFNTVLTPTELAAMRTQSVADAQNSLHGNLDPVGVGSGNLVAYWNLDDAIGVTTIDGDGGTSIKLHAGPSGSQAQFVTSGKFNGALDLTNPEAYATFQDPNFDVGTKGSLSFWVYMRDTVDRRGTFVENSDNSGFEFQYRPDGSGQFYGSPSRGPGNSTDNAIQNGGARTGQGQWQHVVYTWDRSSPLTNSGTMEIYINGVEVSYLSSSFNENISGWNNVVNTVNQEFSVGRDPGTPDRWFDGKMDDISWYNAPLTTTQISTIYNGGTGRSIDTIQGMGGHDIVFNQVGHVDGGNLVAYWNLDDATGTINATGDGGTNITLKLNIPAAPDGAMLVSGGGPTLTGAITPLDALAFDGDRDVLRVLDSSSLDFNKSQGTIAFWVKPQAPTNGQTTYTLLEDTTQQIEVSLSFVADAGSALGHANLTQRLVFTPSANVGGTNIVVSGSQLSLNQWTHVVITWNAADQSARIFLNGVEDTPLLNNLPTQWTAAAGNTGDWVFGGDAAANPTNRYFSGSMSDVAIYGSALAQNQVSDIFNKGAGASGGWDYSGAQGRFAWDESNLYALIEGYPQGANDENGPFANLQLELLDGSGTLLGTFDLNSIVLAGGQASPASGEATLYEIALPWTAIDGVAGFDHLTDVLQYRIRTDDFDLAPNTGGFDSRDTTLGFQIIPPTGPTAGYKLLPLAQAETFFGTGGFIQYAGIADLSVTAGSGDDVITVRDNPATDGLLDSSVNPSRSLTIFAGPGMDEITLLSIDANYRAATTIDGQGGNDTITQEVALQLGSANSTGNLWYLAETIVVKQSIDTDSTNIHPDGPGTITFETSGTLTLTDDADILARGVVEQIGSAATIFTAAEITTTDDRIEFDGQMLLTGDVTLTSTGITEGDILLRQSVDSFAPGMFNLTFESGLGNIEVGGAIGLLQALNNLTIVSAQNVTFASTLRAIGDVIQQAGTGTTIFNGTSGAGIGGMLSVITDAVQFLGAGIVTVGNISVEVQNAMLLAANVGLEAGSALITLKANQDQAGTSGFTQGSGSLIRTASNDPLAIQILVGGTGGAAIAQLQAGTTSGVVTIDVGGKITDAQNDETTNLTAFRANLAAQIGVGDLGPAVPNNPDFDTAVAQITVVTTGGDIALNEADDIQLQGLFALDGSVRVVSANGYITILNGTLVDGKFVQSGTGQISNAPPVLVLAEVDPDDVLLPGDPTQEVTGTIGGDPNTELARNLKIIVDWADGEQSVLGGLNAGDTVTWFISADNTSTVNIVSGNPESPITITIQREYPLLFLQSVVGTEIVSNFTVYNDPQIQLFDLSSQAIGQQQRLNQSLTLPIATSLSEEGFGRNVPLPIEETSFAATEPVRQSRLELIPSLPPQQVRYYSETFAADEAENELAILYLVRVGVDGQEESRTLLPLSDLRDLTGLLDRIRKASMRSGLYRIYHQEAGLPPRKVLEFRKTAEGIGDPVREPGRGANPLDENNKTPMDPAPPAPPAKPDAKQGAAQEQPSPNSVQAALMEATDTSFGLAARLRRRLETAASLD</sequence>
<dbReference type="PANTHER" id="PTHR42535">
    <property type="entry name" value="OOKINETE PROTEIN, PUTATIVE-RELATED"/>
    <property type="match status" value="1"/>
</dbReference>
<keyword evidence="3" id="KW-1185">Reference proteome</keyword>
<feature type="compositionally biased region" description="Polar residues" evidence="1">
    <location>
        <begin position="1760"/>
        <end position="1769"/>
    </location>
</feature>
<evidence type="ECO:0000313" key="2">
    <source>
        <dbReference type="EMBL" id="QDU28464.1"/>
    </source>
</evidence>
<feature type="compositionally biased region" description="Basic and acidic residues" evidence="1">
    <location>
        <begin position="3056"/>
        <end position="3066"/>
    </location>
</feature>
<dbReference type="InterPro" id="IPR013320">
    <property type="entry name" value="ConA-like_dom_sf"/>
</dbReference>
<protein>
    <submittedName>
        <fullName evidence="2">Pentaxin family protein</fullName>
    </submittedName>
</protein>
<dbReference type="OrthoDB" id="230391at2"/>
<dbReference type="Gene3D" id="2.60.120.200">
    <property type="match status" value="3"/>
</dbReference>
<evidence type="ECO:0000313" key="3">
    <source>
        <dbReference type="Proteomes" id="UP000315017"/>
    </source>
</evidence>
<dbReference type="Proteomes" id="UP000315017">
    <property type="component" value="Chromosome"/>
</dbReference>
<dbReference type="Pfam" id="PF13385">
    <property type="entry name" value="Laminin_G_3"/>
    <property type="match status" value="3"/>
</dbReference>
<proteinExistence type="predicted"/>
<dbReference type="KEGG" id="aagg:ETAA8_35650"/>
<feature type="region of interest" description="Disordered" evidence="1">
    <location>
        <begin position="3056"/>
        <end position="3112"/>
    </location>
</feature>
<dbReference type="RefSeq" id="WP_145090793.1">
    <property type="nucleotide sequence ID" value="NZ_CP036274.1"/>
</dbReference>
<feature type="compositionally biased region" description="Pro residues" evidence="1">
    <location>
        <begin position="3081"/>
        <end position="3090"/>
    </location>
</feature>
<organism evidence="2 3">
    <name type="scientific">Anatilimnocola aggregata</name>
    <dbReference type="NCBI Taxonomy" id="2528021"/>
    <lineage>
        <taxon>Bacteria</taxon>
        <taxon>Pseudomonadati</taxon>
        <taxon>Planctomycetota</taxon>
        <taxon>Planctomycetia</taxon>
        <taxon>Pirellulales</taxon>
        <taxon>Pirellulaceae</taxon>
        <taxon>Anatilimnocola</taxon>
    </lineage>
</organism>
<feature type="region of interest" description="Disordered" evidence="1">
    <location>
        <begin position="1736"/>
        <end position="1775"/>
    </location>
</feature>
<dbReference type="EMBL" id="CP036274">
    <property type="protein sequence ID" value="QDU28464.1"/>
    <property type="molecule type" value="Genomic_DNA"/>
</dbReference>